<dbReference type="OrthoDB" id="6380672at2759"/>
<evidence type="ECO:0000313" key="2">
    <source>
        <dbReference type="EMBL" id="EFX64993.1"/>
    </source>
</evidence>
<accession>E9HTC6</accession>
<keyword evidence="3" id="KW-1185">Reference proteome</keyword>
<evidence type="ECO:0000313" key="3">
    <source>
        <dbReference type="Proteomes" id="UP000000305"/>
    </source>
</evidence>
<evidence type="ECO:0000256" key="1">
    <source>
        <dbReference type="SAM" id="MobiDB-lite"/>
    </source>
</evidence>
<feature type="compositionally biased region" description="Polar residues" evidence="1">
    <location>
        <begin position="12"/>
        <end position="23"/>
    </location>
</feature>
<dbReference type="AlphaFoldDB" id="E9HTC6"/>
<gene>
    <name evidence="2" type="ORF">DAPPUDRAFT_117644</name>
</gene>
<dbReference type="InParanoid" id="E9HTC6"/>
<feature type="region of interest" description="Disordered" evidence="1">
    <location>
        <begin position="1"/>
        <end position="32"/>
    </location>
</feature>
<protein>
    <submittedName>
        <fullName evidence="2">Uncharacterized protein</fullName>
    </submittedName>
</protein>
<dbReference type="EMBL" id="GL732770">
    <property type="protein sequence ID" value="EFX64993.1"/>
    <property type="molecule type" value="Genomic_DNA"/>
</dbReference>
<dbReference type="HOGENOM" id="CLU_912938_0_0_1"/>
<organism evidence="2 3">
    <name type="scientific">Daphnia pulex</name>
    <name type="common">Water flea</name>
    <dbReference type="NCBI Taxonomy" id="6669"/>
    <lineage>
        <taxon>Eukaryota</taxon>
        <taxon>Metazoa</taxon>
        <taxon>Ecdysozoa</taxon>
        <taxon>Arthropoda</taxon>
        <taxon>Crustacea</taxon>
        <taxon>Branchiopoda</taxon>
        <taxon>Diplostraca</taxon>
        <taxon>Cladocera</taxon>
        <taxon>Anomopoda</taxon>
        <taxon>Daphniidae</taxon>
        <taxon>Daphnia</taxon>
    </lineage>
</organism>
<name>E9HTC6_DAPPU</name>
<reference evidence="2 3" key="1">
    <citation type="journal article" date="2011" name="Science">
        <title>The ecoresponsive genome of Daphnia pulex.</title>
        <authorList>
            <person name="Colbourne J.K."/>
            <person name="Pfrender M.E."/>
            <person name="Gilbert D."/>
            <person name="Thomas W.K."/>
            <person name="Tucker A."/>
            <person name="Oakley T.H."/>
            <person name="Tokishita S."/>
            <person name="Aerts A."/>
            <person name="Arnold G.J."/>
            <person name="Basu M.K."/>
            <person name="Bauer D.J."/>
            <person name="Caceres C.E."/>
            <person name="Carmel L."/>
            <person name="Casola C."/>
            <person name="Choi J.H."/>
            <person name="Detter J.C."/>
            <person name="Dong Q."/>
            <person name="Dusheyko S."/>
            <person name="Eads B.D."/>
            <person name="Frohlich T."/>
            <person name="Geiler-Samerotte K.A."/>
            <person name="Gerlach D."/>
            <person name="Hatcher P."/>
            <person name="Jogdeo S."/>
            <person name="Krijgsveld J."/>
            <person name="Kriventseva E.V."/>
            <person name="Kultz D."/>
            <person name="Laforsch C."/>
            <person name="Lindquist E."/>
            <person name="Lopez J."/>
            <person name="Manak J.R."/>
            <person name="Muller J."/>
            <person name="Pangilinan J."/>
            <person name="Patwardhan R.P."/>
            <person name="Pitluck S."/>
            <person name="Pritham E.J."/>
            <person name="Rechtsteiner A."/>
            <person name="Rho M."/>
            <person name="Rogozin I.B."/>
            <person name="Sakarya O."/>
            <person name="Salamov A."/>
            <person name="Schaack S."/>
            <person name="Shapiro H."/>
            <person name="Shiga Y."/>
            <person name="Skalitzky C."/>
            <person name="Smith Z."/>
            <person name="Souvorov A."/>
            <person name="Sung W."/>
            <person name="Tang Z."/>
            <person name="Tsuchiya D."/>
            <person name="Tu H."/>
            <person name="Vos H."/>
            <person name="Wang M."/>
            <person name="Wolf Y.I."/>
            <person name="Yamagata H."/>
            <person name="Yamada T."/>
            <person name="Ye Y."/>
            <person name="Shaw J.R."/>
            <person name="Andrews J."/>
            <person name="Crease T.J."/>
            <person name="Tang H."/>
            <person name="Lucas S.M."/>
            <person name="Robertson H.M."/>
            <person name="Bork P."/>
            <person name="Koonin E.V."/>
            <person name="Zdobnov E.M."/>
            <person name="Grigoriev I.V."/>
            <person name="Lynch M."/>
            <person name="Boore J.L."/>
        </authorList>
    </citation>
    <scope>NUCLEOTIDE SEQUENCE [LARGE SCALE GENOMIC DNA]</scope>
</reference>
<proteinExistence type="predicted"/>
<dbReference type="Proteomes" id="UP000000305">
    <property type="component" value="Unassembled WGS sequence"/>
</dbReference>
<sequence length="305" mass="34133">MSTNVTFEDLSTEANSNGTPSEQGGTGCVANSDDVDSPDKCLETIRDDVACLQAPPNDLGLIAGDFVLNLLAEQKMTQVNIKYVMDVGTNLLNEAVNRKLQEAFHLILENNFDPMSALSSLLDCKDKPFVTHQSTQNKYFVKHFGMIEAERITLPVQAADFGRHKTGKDQHFKPKKNLKRKDRSTFKAINLVAIFRNTTVKQFGLNVLLRPLVDDFKKLEEGVVMNISGIDRIVRGTLSAVIADNLGSHQIGCFKIGFSKGFRKCRFCLAVDDDIQCYFRDNEFIVRDKIQHDQHCNGLSLESIK</sequence>
<dbReference type="KEGG" id="dpx:DAPPUDRAFT_117644"/>